<evidence type="ECO:0000313" key="4">
    <source>
        <dbReference type="Proteomes" id="UP000019423"/>
    </source>
</evidence>
<feature type="signal peptide" evidence="1">
    <location>
        <begin position="1"/>
        <end position="28"/>
    </location>
</feature>
<geneLocation type="plasmid" evidence="3 4">
    <name>pHsw2</name>
</geneLocation>
<dbReference type="KEGG" id="hsw:Hsw_PB0002"/>
<gene>
    <name evidence="3" type="ORF">Hsw_PB0002</name>
</gene>
<sequence>MKHSLFFKAISALALTSSLVLGQHTAYAQEDEPWAKKLLQQRRSASKPSVPPLVVTRPTTIMKGPCELIPNGDFESQTTGSTGPTQLNNLGGGVPGWPGDQAPIAASELQSWSSNSQATPEYYANNGTIANIRPATGAYASFSPFSGVGAVGLFSRRGGNTGFDDVSEYINAAIPTLTAGSRYYAQFQAQLSSNTLAANSAVSNGFGLLFSNGQPTANNGFRDFITINGPTVLSGPIARTNTSLNDWRLVSGQFTASGTENRVTIGMFNPTGYAQPVGTNLVNTYILVDDVELYKIPTAGPDRACSSTGVQLGEGCAIPGATYAWRQSGNATVQATTLQWNVQPATTTTYTLTVRLPDGSTHTTSVKVNVCPPCPALTDAPTFYLVQQTPNTSNSNATFNIKVLNTPGVEFFTLNLQNGNPADNRIMSVNDDGFGFSTFVLGLIGETWYHTTVVASNSCGNVSPTAYKYLHVPGCPPGGCSGGEDPYFTSTTPAYPNPAAATLNVEVTTPSTTGFIYLLDGRGNVARKVRANQKTTTLDVQDLPAGLYQLVTPAEAGKKPVRTTIQVVH</sequence>
<reference evidence="3 4" key="1">
    <citation type="submission" date="2014-01" db="EMBL/GenBank/DDBJ databases">
        <title>Complete sequence of plasmid2 of ionizing-radiation resistance bacterium Hymenobacter swuensis DY53.</title>
        <authorList>
            <person name="Jung J.-H."/>
            <person name="Jeong S.-W."/>
            <person name="Joe M.-H."/>
            <person name="Cho y.-j."/>
            <person name="Kim M.-K."/>
            <person name="Lim S.-Y."/>
        </authorList>
    </citation>
    <scope>NUCLEOTIDE SEQUENCE [LARGE SCALE GENOMIC DNA]</scope>
    <source>
        <strain evidence="3 4">DY53</strain>
        <plasmid evidence="3 4">pHsw2</plasmid>
    </source>
</reference>
<evidence type="ECO:0000313" key="3">
    <source>
        <dbReference type="EMBL" id="AHJ95292.1"/>
    </source>
</evidence>
<keyword evidence="3" id="KW-0614">Plasmid</keyword>
<accession>W8EU33</accession>
<evidence type="ECO:0000259" key="2">
    <source>
        <dbReference type="Pfam" id="PF18962"/>
    </source>
</evidence>
<organism evidence="3 4">
    <name type="scientific">Hymenobacter swuensis DY53</name>
    <dbReference type="NCBI Taxonomy" id="1227739"/>
    <lineage>
        <taxon>Bacteria</taxon>
        <taxon>Pseudomonadati</taxon>
        <taxon>Bacteroidota</taxon>
        <taxon>Cytophagia</taxon>
        <taxon>Cytophagales</taxon>
        <taxon>Hymenobacteraceae</taxon>
        <taxon>Hymenobacter</taxon>
    </lineage>
</organism>
<dbReference type="AlphaFoldDB" id="W8EU33"/>
<protein>
    <recommendedName>
        <fullName evidence="2">Secretion system C-terminal sorting domain-containing protein</fullName>
    </recommendedName>
</protein>
<dbReference type="Pfam" id="PF18962">
    <property type="entry name" value="Por_Secre_tail"/>
    <property type="match status" value="1"/>
</dbReference>
<keyword evidence="1" id="KW-0732">Signal</keyword>
<name>W8EU33_9BACT</name>
<dbReference type="PATRIC" id="fig|1227739.3.peg.2"/>
<dbReference type="OrthoDB" id="881767at2"/>
<keyword evidence="4" id="KW-1185">Reference proteome</keyword>
<evidence type="ECO:0000256" key="1">
    <source>
        <dbReference type="SAM" id="SignalP"/>
    </source>
</evidence>
<dbReference type="NCBIfam" id="TIGR04183">
    <property type="entry name" value="Por_Secre_tail"/>
    <property type="match status" value="1"/>
</dbReference>
<dbReference type="Proteomes" id="UP000019423">
    <property type="component" value="Plasmid pHsw2"/>
</dbReference>
<feature type="domain" description="Secretion system C-terminal sorting" evidence="2">
    <location>
        <begin position="495"/>
        <end position="555"/>
    </location>
</feature>
<proteinExistence type="predicted"/>
<dbReference type="HOGENOM" id="CLU_478801_0_0_10"/>
<dbReference type="RefSeq" id="WP_155832723.1">
    <property type="nucleotide sequence ID" value="NZ_CP007143.1"/>
</dbReference>
<feature type="chain" id="PRO_5004910934" description="Secretion system C-terminal sorting domain-containing protein" evidence="1">
    <location>
        <begin position="29"/>
        <end position="569"/>
    </location>
</feature>
<dbReference type="EMBL" id="CP007143">
    <property type="protein sequence ID" value="AHJ95292.1"/>
    <property type="molecule type" value="Genomic_DNA"/>
</dbReference>
<dbReference type="InterPro" id="IPR026444">
    <property type="entry name" value="Secre_tail"/>
</dbReference>